<proteinExistence type="predicted"/>
<dbReference type="Gene3D" id="3.90.25.10">
    <property type="entry name" value="UDP-galactose 4-epimerase, domain 1"/>
    <property type="match status" value="1"/>
</dbReference>
<dbReference type="CDD" id="cd05269">
    <property type="entry name" value="TMR_SDR_a"/>
    <property type="match status" value="1"/>
</dbReference>
<dbReference type="InterPro" id="IPR051604">
    <property type="entry name" value="Ergot_Alk_Oxidoreductase"/>
</dbReference>
<dbReference type="InterPro" id="IPR036291">
    <property type="entry name" value="NAD(P)-bd_dom_sf"/>
</dbReference>
<name>R4QZ16_9ACTN</name>
<organism evidence="2">
    <name type="scientific">Marinactinospora thermotolerans</name>
    <dbReference type="NCBI Taxonomy" id="531310"/>
    <lineage>
        <taxon>Bacteria</taxon>
        <taxon>Bacillati</taxon>
        <taxon>Actinomycetota</taxon>
        <taxon>Actinomycetes</taxon>
        <taxon>Streptosporangiales</taxon>
        <taxon>Nocardiopsidaceae</taxon>
        <taxon>Marinactinospora</taxon>
    </lineage>
</organism>
<dbReference type="InterPro" id="IPR008030">
    <property type="entry name" value="NmrA-like"/>
</dbReference>
<evidence type="ECO:0000259" key="1">
    <source>
        <dbReference type="Pfam" id="PF05368"/>
    </source>
</evidence>
<dbReference type="Pfam" id="PF05368">
    <property type="entry name" value="NmrA"/>
    <property type="match status" value="1"/>
</dbReference>
<evidence type="ECO:0000313" key="2">
    <source>
        <dbReference type="EMBL" id="AGL76723.1"/>
    </source>
</evidence>
<protein>
    <submittedName>
        <fullName evidence="2">NAD(P)H azoreductase</fullName>
    </submittedName>
</protein>
<accession>R4QZ16</accession>
<dbReference type="EMBL" id="KC541560">
    <property type="protein sequence ID" value="AGL76723.1"/>
    <property type="molecule type" value="Genomic_DNA"/>
</dbReference>
<dbReference type="PANTHER" id="PTHR43162">
    <property type="match status" value="1"/>
</dbReference>
<dbReference type="PANTHER" id="PTHR43162:SF1">
    <property type="entry name" value="PRESTALK A DIFFERENTIATION PROTEIN A"/>
    <property type="match status" value="1"/>
</dbReference>
<dbReference type="SUPFAM" id="SSF51735">
    <property type="entry name" value="NAD(P)-binding Rossmann-fold domains"/>
    <property type="match status" value="1"/>
</dbReference>
<sequence>MTPPGKDTPMNTPTVLVTGATGTVGSALVPALRARGATVRAMVRDAGRAVPGVENVVADLNDPRAVATAVQGVDAVFLNSPSAQDAAALQIRFADLARDAGVSRLVLLSQYAARVDSPVRFLRWHAEVEAHVRRLGLDHTVLRPNLYMQALLGFAGTIAQGWFAAPIGDAAVSVIDTRDIAETAAVVLTTSGHTGRTYTLTGPRAVTHGQIAQALSTATGREITFQEVPDEQFAAALTGLMPPWQLDGLVEDYAHYARGEAAEVYSCVTDLTGRPARDITDFARDHAAMFAQT</sequence>
<feature type="domain" description="NmrA-like" evidence="1">
    <location>
        <begin position="13"/>
        <end position="235"/>
    </location>
</feature>
<dbReference type="AlphaFoldDB" id="R4QZ16"/>
<reference evidence="2" key="1">
    <citation type="submission" date="2013-01" db="EMBL/GenBank/DDBJ databases">
        <title>Discovery of McbB, a Novel Enzyme Catalyzing the b-Carboline Skeleton Construction in the Marinacarboline Biosynthetic Pathway.</title>
        <authorList>
            <person name="Chen Q."/>
            <person name="Ji C."/>
            <person name="Song Y."/>
            <person name="Huang H."/>
            <person name="Ma J."/>
            <person name="Tian X."/>
            <person name="Ju J."/>
        </authorList>
    </citation>
    <scope>NUCLEOTIDE SEQUENCE</scope>
    <source>
        <strain evidence="2">SCSIO 00652</strain>
    </source>
</reference>
<dbReference type="Gene3D" id="3.40.50.720">
    <property type="entry name" value="NAD(P)-binding Rossmann-like Domain"/>
    <property type="match status" value="1"/>
</dbReference>